<gene>
    <name evidence="1" type="ORF">HLB44_11360</name>
</gene>
<proteinExistence type="predicted"/>
<evidence type="ECO:0000313" key="1">
    <source>
        <dbReference type="EMBL" id="NRF67582.1"/>
    </source>
</evidence>
<evidence type="ECO:0000313" key="2">
    <source>
        <dbReference type="Proteomes" id="UP000737171"/>
    </source>
</evidence>
<dbReference type="InterPro" id="IPR021549">
    <property type="entry name" value="DUF2894"/>
</dbReference>
<dbReference type="Pfam" id="PF11445">
    <property type="entry name" value="DUF2894"/>
    <property type="match status" value="2"/>
</dbReference>
<keyword evidence="2" id="KW-1185">Reference proteome</keyword>
<comment type="caution">
    <text evidence="1">The sequence shown here is derived from an EMBL/GenBank/DDBJ whole genome shotgun (WGS) entry which is preliminary data.</text>
</comment>
<organism evidence="1 2">
    <name type="scientific">Pseudaquabacterium terrae</name>
    <dbReference type="NCBI Taxonomy" id="2732868"/>
    <lineage>
        <taxon>Bacteria</taxon>
        <taxon>Pseudomonadati</taxon>
        <taxon>Pseudomonadota</taxon>
        <taxon>Betaproteobacteria</taxon>
        <taxon>Burkholderiales</taxon>
        <taxon>Sphaerotilaceae</taxon>
        <taxon>Pseudaquabacterium</taxon>
    </lineage>
</organism>
<dbReference type="RefSeq" id="WP_173122686.1">
    <property type="nucleotide sequence ID" value="NZ_JABRWJ010000003.1"/>
</dbReference>
<reference evidence="1 2" key="1">
    <citation type="submission" date="2020-05" db="EMBL/GenBank/DDBJ databases">
        <title>Aquincola sp. isolate from soil.</title>
        <authorList>
            <person name="Han J."/>
            <person name="Kim D.-U."/>
        </authorList>
    </citation>
    <scope>NUCLEOTIDE SEQUENCE [LARGE SCALE GENOMIC DNA]</scope>
    <source>
        <strain evidence="1 2">S2</strain>
    </source>
</reference>
<protein>
    <submittedName>
        <fullName evidence="1">DUF2894 domain-containing protein</fullName>
    </submittedName>
</protein>
<dbReference type="Proteomes" id="UP000737171">
    <property type="component" value="Unassembled WGS sequence"/>
</dbReference>
<dbReference type="EMBL" id="JABRWJ010000003">
    <property type="protein sequence ID" value="NRF67582.1"/>
    <property type="molecule type" value="Genomic_DNA"/>
</dbReference>
<sequence>MAAPSPGSDPGLILAALRERGAQRFEPVRFRFIEALARRAAAHEGAVKRVLDERLAALVAAYVEQHDTAAPAAACSPQRPAPSYRGPLAELAGAGRPAELQALAYFRSTWARLRIHRQLRQSLAKVPENAGPLNSHRLVLRALQAMREVSPAYLDRFMPYVDALLWLELAGSARPEPPKRPGARR</sequence>
<name>A0ABX2EG52_9BURK</name>
<accession>A0ABX2EG52</accession>